<gene>
    <name evidence="4" type="ORF">E8M01_03625</name>
</gene>
<sequence>MPSVSSPARVTGDVMMPHPAGRFGEGHTYVLAGGGRATKRLLPPGAVTLDREGGMRDVRGGGSTIRAICAALGLAAAALQAGCITPAHRAVIPEGLLPSARVEAVRSARFWGDEVTPEIQLAIAEQYRQVRDAARAGTRVGSTGKADFLAISGGGADGAFAAGLLTGWSRSGNRPAFEVVTGVSTGALAAPFAFLGPDYDPQLAQIYTAYGDRDIFHDRGLLGLAGNGLYDPAPLRGLIRHYMTETVLDRIAVEYRLGRRLLVQTTNIDAQRPVIWDLSAICAGARPDRRDLVVNILLASAAIPAIFPPVRVTVLANDGRRYDELHVDGGVVAQVFFAPPQIRLADYEQATFGQTRSRTLYVIRNGRLQPAYDVTQENTMAVARRSIDTLTKYQGIADLSRLERLARIGRARLVYTAIPSGFNLRPASEFDRAYMRRLFEVGHDAGRSGAWMVGPPTTPVLADPRSTTRRQSLGRLGVVREALQRLAAKAQ</sequence>
<dbReference type="Pfam" id="PF01734">
    <property type="entry name" value="Patatin"/>
    <property type="match status" value="1"/>
</dbReference>
<reference evidence="4 5" key="1">
    <citation type="submission" date="2019-04" db="EMBL/GenBank/DDBJ databases">
        <title>Phreatobacter aquaticus sp. nov.</title>
        <authorList>
            <person name="Choi A."/>
        </authorList>
    </citation>
    <scope>NUCLEOTIDE SEQUENCE [LARGE SCALE GENOMIC DNA]</scope>
    <source>
        <strain evidence="4 5">KCTC 52518</strain>
    </source>
</reference>
<dbReference type="Proteomes" id="UP000298781">
    <property type="component" value="Chromosome"/>
</dbReference>
<protein>
    <recommendedName>
        <fullName evidence="3">PNPLA domain-containing protein</fullName>
    </recommendedName>
</protein>
<dbReference type="OrthoDB" id="323481at2"/>
<dbReference type="InterPro" id="IPR016035">
    <property type="entry name" value="Acyl_Trfase/lysoPLipase"/>
</dbReference>
<dbReference type="GO" id="GO:0016042">
    <property type="term" value="P:lipid catabolic process"/>
    <property type="evidence" value="ECO:0007669"/>
    <property type="project" value="UniProtKB-UniRule"/>
</dbReference>
<evidence type="ECO:0000256" key="1">
    <source>
        <dbReference type="ARBA" id="ARBA00023098"/>
    </source>
</evidence>
<dbReference type="AlphaFoldDB" id="A0A4D7AQ86"/>
<evidence type="ECO:0000313" key="5">
    <source>
        <dbReference type="Proteomes" id="UP000298781"/>
    </source>
</evidence>
<feature type="short sequence motif" description="DGA/G" evidence="2">
    <location>
        <begin position="328"/>
        <end position="330"/>
    </location>
</feature>
<dbReference type="Gene3D" id="3.40.1090.10">
    <property type="entry name" value="Cytosolic phospholipase A2 catalytic domain"/>
    <property type="match status" value="1"/>
</dbReference>
<dbReference type="KEGG" id="pstg:E8M01_03625"/>
<keyword evidence="2" id="KW-0442">Lipid degradation</keyword>
<feature type="domain" description="PNPLA" evidence="3">
    <location>
        <begin position="149"/>
        <end position="341"/>
    </location>
</feature>
<feature type="short sequence motif" description="GXSXG" evidence="2">
    <location>
        <begin position="182"/>
        <end position="186"/>
    </location>
</feature>
<dbReference type="GO" id="GO:0016787">
    <property type="term" value="F:hydrolase activity"/>
    <property type="evidence" value="ECO:0007669"/>
    <property type="project" value="UniProtKB-UniRule"/>
</dbReference>
<dbReference type="EMBL" id="CP039690">
    <property type="protein sequence ID" value="QCI63404.1"/>
    <property type="molecule type" value="Genomic_DNA"/>
</dbReference>
<dbReference type="InterPro" id="IPR002641">
    <property type="entry name" value="PNPLA_dom"/>
</dbReference>
<evidence type="ECO:0000259" key="3">
    <source>
        <dbReference type="PROSITE" id="PS51635"/>
    </source>
</evidence>
<organism evidence="4 5">
    <name type="scientific">Phreatobacter stygius</name>
    <dbReference type="NCBI Taxonomy" id="1940610"/>
    <lineage>
        <taxon>Bacteria</taxon>
        <taxon>Pseudomonadati</taxon>
        <taxon>Pseudomonadota</taxon>
        <taxon>Alphaproteobacteria</taxon>
        <taxon>Hyphomicrobiales</taxon>
        <taxon>Phreatobacteraceae</taxon>
        <taxon>Phreatobacter</taxon>
    </lineage>
</organism>
<dbReference type="SUPFAM" id="SSF52151">
    <property type="entry name" value="FabD/lysophospholipase-like"/>
    <property type="match status" value="1"/>
</dbReference>
<feature type="active site" description="Proton acceptor" evidence="2">
    <location>
        <position position="328"/>
    </location>
</feature>
<keyword evidence="5" id="KW-1185">Reference proteome</keyword>
<keyword evidence="1 2" id="KW-0443">Lipid metabolism</keyword>
<name>A0A4D7AQ86_9HYPH</name>
<keyword evidence="2" id="KW-0378">Hydrolase</keyword>
<evidence type="ECO:0000313" key="4">
    <source>
        <dbReference type="EMBL" id="QCI63404.1"/>
    </source>
</evidence>
<dbReference type="PROSITE" id="PS51635">
    <property type="entry name" value="PNPLA"/>
    <property type="match status" value="1"/>
</dbReference>
<proteinExistence type="predicted"/>
<feature type="short sequence motif" description="GXGXXG" evidence="2">
    <location>
        <begin position="153"/>
        <end position="158"/>
    </location>
</feature>
<accession>A0A4D7AQ86</accession>
<evidence type="ECO:0000256" key="2">
    <source>
        <dbReference type="PROSITE-ProRule" id="PRU01161"/>
    </source>
</evidence>
<feature type="active site" description="Nucleophile" evidence="2">
    <location>
        <position position="184"/>
    </location>
</feature>